<dbReference type="Proteomes" id="UP000249363">
    <property type="component" value="Unassembled WGS sequence"/>
</dbReference>
<keyword evidence="4" id="KW-1185">Reference proteome</keyword>
<feature type="compositionally biased region" description="Basic and acidic residues" evidence="2">
    <location>
        <begin position="80"/>
        <end position="98"/>
    </location>
</feature>
<accession>A0A364L5Y3</accession>
<feature type="coiled-coil region" evidence="1">
    <location>
        <begin position="295"/>
        <end position="322"/>
    </location>
</feature>
<reference evidence="3 4" key="1">
    <citation type="journal article" date="2017" name="Biotechnol. Biofuels">
        <title>Differential beta-glucosidase expression as a function of carbon source availability in Talaromyces amestolkiae: a genomic and proteomic approach.</title>
        <authorList>
            <person name="de Eugenio L.I."/>
            <person name="Mendez-Liter J.A."/>
            <person name="Nieto-Dominguez M."/>
            <person name="Alonso L."/>
            <person name="Gil-Munoz J."/>
            <person name="Barriuso J."/>
            <person name="Prieto A."/>
            <person name="Martinez M.J."/>
        </authorList>
    </citation>
    <scope>NUCLEOTIDE SEQUENCE [LARGE SCALE GENOMIC DNA]</scope>
    <source>
        <strain evidence="3 4">CIB</strain>
    </source>
</reference>
<feature type="compositionally biased region" description="Pro residues" evidence="2">
    <location>
        <begin position="155"/>
        <end position="167"/>
    </location>
</feature>
<dbReference type="GeneID" id="63796442"/>
<protein>
    <submittedName>
        <fullName evidence="3">Uncharacterized protein</fullName>
    </submittedName>
</protein>
<gene>
    <name evidence="3" type="ORF">BHQ10_007226</name>
</gene>
<evidence type="ECO:0000313" key="4">
    <source>
        <dbReference type="Proteomes" id="UP000249363"/>
    </source>
</evidence>
<proteinExistence type="predicted"/>
<dbReference type="RefSeq" id="XP_040735730.1">
    <property type="nucleotide sequence ID" value="XM_040879899.1"/>
</dbReference>
<feature type="compositionally biased region" description="Low complexity" evidence="2">
    <location>
        <begin position="241"/>
        <end position="256"/>
    </location>
</feature>
<feature type="region of interest" description="Disordered" evidence="2">
    <location>
        <begin position="45"/>
        <end position="175"/>
    </location>
</feature>
<dbReference type="EMBL" id="MIKG01000014">
    <property type="protein sequence ID" value="RAO71214.1"/>
    <property type="molecule type" value="Genomic_DNA"/>
</dbReference>
<name>A0A364L5Y3_TALAM</name>
<dbReference type="AlphaFoldDB" id="A0A364L5Y3"/>
<comment type="caution">
    <text evidence="3">The sequence shown here is derived from an EMBL/GenBank/DDBJ whole genome shotgun (WGS) entry which is preliminary data.</text>
</comment>
<evidence type="ECO:0000256" key="2">
    <source>
        <dbReference type="SAM" id="MobiDB-lite"/>
    </source>
</evidence>
<feature type="compositionally biased region" description="Basic and acidic residues" evidence="2">
    <location>
        <begin position="272"/>
        <end position="290"/>
    </location>
</feature>
<evidence type="ECO:0000256" key="1">
    <source>
        <dbReference type="SAM" id="Coils"/>
    </source>
</evidence>
<feature type="region of interest" description="Disordered" evidence="2">
    <location>
        <begin position="241"/>
        <end position="290"/>
    </location>
</feature>
<feature type="compositionally biased region" description="Basic and acidic residues" evidence="2">
    <location>
        <begin position="116"/>
        <end position="131"/>
    </location>
</feature>
<feature type="compositionally biased region" description="Polar residues" evidence="2">
    <location>
        <begin position="99"/>
        <end position="114"/>
    </location>
</feature>
<organism evidence="3 4">
    <name type="scientific">Talaromyces amestolkiae</name>
    <dbReference type="NCBI Taxonomy" id="1196081"/>
    <lineage>
        <taxon>Eukaryota</taxon>
        <taxon>Fungi</taxon>
        <taxon>Dikarya</taxon>
        <taxon>Ascomycota</taxon>
        <taxon>Pezizomycotina</taxon>
        <taxon>Eurotiomycetes</taxon>
        <taxon>Eurotiomycetidae</taxon>
        <taxon>Eurotiales</taxon>
        <taxon>Trichocomaceae</taxon>
        <taxon>Talaromyces</taxon>
        <taxon>Talaromyces sect. Talaromyces</taxon>
    </lineage>
</organism>
<feature type="compositionally biased region" description="Acidic residues" evidence="2">
    <location>
        <begin position="257"/>
        <end position="271"/>
    </location>
</feature>
<dbReference type="OrthoDB" id="4525491at2759"/>
<sequence length="443" mass="51153">MCLVKRTKRIVGDAERSQTTTYYCSRSRNGRTCSLTRYEDVEKRYQESSKVVSPETPRRRQSTTKTSKDSIWKVLSGPFSKERTGKAHDDQARSHRDQQATSHPQAQPPLSTQPDPMRDPFRPPEQADHRRIVSTPLVIDRSPRETVEWVRPATAPAPRPARPPRPRTPVEERPRVRQHPVYVHQNEPGAERHPISIHQLEPEPARRHPVSIHQTESDPVRIEMTGGRRPESDLDDHFSTFATFPSSSSSSSSEVVTEFEEDESYENDTIDEPYRPRPRTPEVEGTLRRRRDREYLNARLEALQAQRRMEDAIRERREIENLANDVRHVLISGRAGGAGAGTLTRRPTNTVRESRPMITAPPERAGDTAEDMGGFRRHSTVIARRNFTPPSYVIQEENRRVREESERVIENARARRNTQDPLDPAPFLRERHGGSNWRQSYYR</sequence>
<feature type="region of interest" description="Disordered" evidence="2">
    <location>
        <begin position="410"/>
        <end position="443"/>
    </location>
</feature>
<keyword evidence="1" id="KW-0175">Coiled coil</keyword>
<dbReference type="STRING" id="1196081.A0A364L5Y3"/>
<evidence type="ECO:0000313" key="3">
    <source>
        <dbReference type="EMBL" id="RAO71214.1"/>
    </source>
</evidence>